<evidence type="ECO:0000313" key="2">
    <source>
        <dbReference type="Proteomes" id="UP001149954"/>
    </source>
</evidence>
<proteinExistence type="predicted"/>
<evidence type="ECO:0000313" key="1">
    <source>
        <dbReference type="EMBL" id="KAJ5494163.1"/>
    </source>
</evidence>
<dbReference type="AlphaFoldDB" id="A0A9W9XJJ1"/>
<dbReference type="EMBL" id="JAPWDS010000006">
    <property type="protein sequence ID" value="KAJ5494163.1"/>
    <property type="molecule type" value="Genomic_DNA"/>
</dbReference>
<dbReference type="OrthoDB" id="4321554at2759"/>
<reference evidence="1" key="1">
    <citation type="submission" date="2022-12" db="EMBL/GenBank/DDBJ databases">
        <authorList>
            <person name="Petersen C."/>
        </authorList>
    </citation>
    <scope>NUCLEOTIDE SEQUENCE</scope>
    <source>
        <strain evidence="1">IBT 29495</strain>
    </source>
</reference>
<accession>A0A9W9XJJ1</accession>
<sequence length="137" mass="15813">MAGRAPHGTYEQERCHFMTTLHAQIHILKDRDYEGNVTMVINSLDVLLRRVARLRMAGQAHFKFDNSSWTAKCNKLHERLEYFIDTLDRDNSNAHRVARDIESMLLFVDFCIPRDAQYTIGPDRGDRSGAPSPEPRP</sequence>
<dbReference type="Proteomes" id="UP001149954">
    <property type="component" value="Unassembled WGS sequence"/>
</dbReference>
<gene>
    <name evidence="1" type="ORF">N7463_010250</name>
</gene>
<reference evidence="1" key="2">
    <citation type="journal article" date="2023" name="IMA Fungus">
        <title>Comparative genomic study of the Penicillium genus elucidates a diverse pangenome and 15 lateral gene transfer events.</title>
        <authorList>
            <person name="Petersen C."/>
            <person name="Sorensen T."/>
            <person name="Nielsen M.R."/>
            <person name="Sondergaard T.E."/>
            <person name="Sorensen J.L."/>
            <person name="Fitzpatrick D.A."/>
            <person name="Frisvad J.C."/>
            <person name="Nielsen K.L."/>
        </authorList>
    </citation>
    <scope>NUCLEOTIDE SEQUENCE</scope>
    <source>
        <strain evidence="1">IBT 29495</strain>
    </source>
</reference>
<keyword evidence="2" id="KW-1185">Reference proteome</keyword>
<organism evidence="1 2">
    <name type="scientific">Penicillium fimorum</name>
    <dbReference type="NCBI Taxonomy" id="1882269"/>
    <lineage>
        <taxon>Eukaryota</taxon>
        <taxon>Fungi</taxon>
        <taxon>Dikarya</taxon>
        <taxon>Ascomycota</taxon>
        <taxon>Pezizomycotina</taxon>
        <taxon>Eurotiomycetes</taxon>
        <taxon>Eurotiomycetidae</taxon>
        <taxon>Eurotiales</taxon>
        <taxon>Aspergillaceae</taxon>
        <taxon>Penicillium</taxon>
    </lineage>
</organism>
<name>A0A9W9XJJ1_9EURO</name>
<protein>
    <submittedName>
        <fullName evidence="1">Uncharacterized protein</fullName>
    </submittedName>
</protein>
<comment type="caution">
    <text evidence="1">The sequence shown here is derived from an EMBL/GenBank/DDBJ whole genome shotgun (WGS) entry which is preliminary data.</text>
</comment>